<dbReference type="RefSeq" id="WP_194117420.1">
    <property type="nucleotide sequence ID" value="NZ_JADFUA010000014.1"/>
</dbReference>
<evidence type="ECO:0000313" key="1">
    <source>
        <dbReference type="EMBL" id="MBE9610877.1"/>
    </source>
</evidence>
<name>A0A8J7FMH7_9NEIS</name>
<gene>
    <name evidence="1" type="ORF">INR99_16175</name>
</gene>
<organism evidence="1 2">
    <name type="scientific">Chitinilyticum piscinae</name>
    <dbReference type="NCBI Taxonomy" id="2866724"/>
    <lineage>
        <taxon>Bacteria</taxon>
        <taxon>Pseudomonadati</taxon>
        <taxon>Pseudomonadota</taxon>
        <taxon>Betaproteobacteria</taxon>
        <taxon>Neisseriales</taxon>
        <taxon>Chitinibacteraceae</taxon>
        <taxon>Chitinilyticum</taxon>
    </lineage>
</organism>
<proteinExistence type="predicted"/>
<sequence>MADLPKQPDEVSLEHWLTVVKAVTTEEWGWMYVYALNEEYRSKGQRPPDCMLELEDSIRHGELRYIAPT</sequence>
<dbReference type="Proteomes" id="UP000604481">
    <property type="component" value="Unassembled WGS sequence"/>
</dbReference>
<keyword evidence="2" id="KW-1185">Reference proteome</keyword>
<dbReference type="EMBL" id="JADFUA010000014">
    <property type="protein sequence ID" value="MBE9610877.1"/>
    <property type="molecule type" value="Genomic_DNA"/>
</dbReference>
<reference evidence="1 2" key="1">
    <citation type="submission" date="2020-10" db="EMBL/GenBank/DDBJ databases">
        <title>The genome sequence of Chitinilyticum litopenaei 4Y14.</title>
        <authorList>
            <person name="Liu Y."/>
        </authorList>
    </citation>
    <scope>NUCLEOTIDE SEQUENCE [LARGE SCALE GENOMIC DNA]</scope>
    <source>
        <strain evidence="1 2">4Y14</strain>
    </source>
</reference>
<comment type="caution">
    <text evidence="1">The sequence shown here is derived from an EMBL/GenBank/DDBJ whole genome shotgun (WGS) entry which is preliminary data.</text>
</comment>
<protein>
    <submittedName>
        <fullName evidence="1">Uncharacterized protein</fullName>
    </submittedName>
</protein>
<accession>A0A8J7FMH7</accession>
<evidence type="ECO:0000313" key="2">
    <source>
        <dbReference type="Proteomes" id="UP000604481"/>
    </source>
</evidence>
<dbReference type="AlphaFoldDB" id="A0A8J7FMH7"/>